<feature type="compositionally biased region" description="Basic and acidic residues" evidence="1">
    <location>
        <begin position="18"/>
        <end position="28"/>
    </location>
</feature>
<dbReference type="Proteomes" id="UP000177625">
    <property type="component" value="Unassembled WGS sequence"/>
</dbReference>
<gene>
    <name evidence="2" type="ORF">RSE6_10537</name>
</gene>
<feature type="compositionally biased region" description="Basic and acidic residues" evidence="1">
    <location>
        <begin position="139"/>
        <end position="172"/>
    </location>
</feature>
<proteinExistence type="predicted"/>
<name>A0A1E1MKP5_RHYSE</name>
<sequence length="465" mass="51676">MSDNQAPEIGNDTQVIKDNSENDPKIETIDGAEATPEKKACKTSLEAEMLCEQILSGSDEESEDEDFDLDDSGYDSERDIDSAWGYFAPKKTLSQLAQEAVLRSLTKAIDGDQATARCCCGGSIPLVAPKHAKPVLKANEGENKGENKDDEKSDEKSDEKKDERKDEKEDTILEEIPKMADHLKDRDSSSTNTMAKIQVAPPVSTAAEESKIRLISKPDILGHLLVCLPDSHKGGYVTISDKGHSSVFDWSDSANQCRHWVAMTKNCAVKISPVSEGTQILLVYELIITKRIGDGLGSGNIIDPKLSPLYQGVKIGGTLGYYCRHSYSHTSTIMGKRLPFALRGIDMVFYSVFKSLGLNVQVRHILDPGDIDMVLENRFEKEFGDGYNGYDDYGEYEEWMAERGRCQGAKIREAFHGLCIGEHEAMYFDEYNLLSFDQEWWQLNLPFLSDGTIQEKLLTGISLGP</sequence>
<evidence type="ECO:0000313" key="3">
    <source>
        <dbReference type="Proteomes" id="UP000177625"/>
    </source>
</evidence>
<feature type="compositionally biased region" description="Polar residues" evidence="1">
    <location>
        <begin position="1"/>
        <end position="17"/>
    </location>
</feature>
<dbReference type="EMBL" id="FJVC01000391">
    <property type="protein sequence ID" value="CZT49658.1"/>
    <property type="molecule type" value="Genomic_DNA"/>
</dbReference>
<feature type="region of interest" description="Disordered" evidence="1">
    <location>
        <begin position="133"/>
        <end position="172"/>
    </location>
</feature>
<evidence type="ECO:0000256" key="1">
    <source>
        <dbReference type="SAM" id="MobiDB-lite"/>
    </source>
</evidence>
<dbReference type="AlphaFoldDB" id="A0A1E1MKP5"/>
<protein>
    <submittedName>
        <fullName evidence="2">Uncharacterized protein</fullName>
    </submittedName>
</protein>
<reference evidence="3" key="1">
    <citation type="submission" date="2016-03" db="EMBL/GenBank/DDBJ databases">
        <authorList>
            <person name="Guldener U."/>
        </authorList>
    </citation>
    <scope>NUCLEOTIDE SEQUENCE [LARGE SCALE GENOMIC DNA]</scope>
</reference>
<feature type="region of interest" description="Disordered" evidence="1">
    <location>
        <begin position="1"/>
        <end position="39"/>
    </location>
</feature>
<feature type="region of interest" description="Disordered" evidence="1">
    <location>
        <begin position="56"/>
        <end position="75"/>
    </location>
</feature>
<evidence type="ECO:0000313" key="2">
    <source>
        <dbReference type="EMBL" id="CZT49658.1"/>
    </source>
</evidence>
<feature type="compositionally biased region" description="Acidic residues" evidence="1">
    <location>
        <begin position="58"/>
        <end position="74"/>
    </location>
</feature>
<keyword evidence="3" id="KW-1185">Reference proteome</keyword>
<organism evidence="2 3">
    <name type="scientific">Rhynchosporium secalis</name>
    <name type="common">Barley scald fungus</name>
    <dbReference type="NCBI Taxonomy" id="38038"/>
    <lineage>
        <taxon>Eukaryota</taxon>
        <taxon>Fungi</taxon>
        <taxon>Dikarya</taxon>
        <taxon>Ascomycota</taxon>
        <taxon>Pezizomycotina</taxon>
        <taxon>Leotiomycetes</taxon>
        <taxon>Helotiales</taxon>
        <taxon>Ploettnerulaceae</taxon>
        <taxon>Rhynchosporium</taxon>
    </lineage>
</organism>
<accession>A0A1E1MKP5</accession>